<reference evidence="2 3" key="1">
    <citation type="journal article" date="2016" name="Nat. Commun.">
        <title>Thousands of microbial genomes shed light on interconnected biogeochemical processes in an aquifer system.</title>
        <authorList>
            <person name="Anantharaman K."/>
            <person name="Brown C.T."/>
            <person name="Hug L.A."/>
            <person name="Sharon I."/>
            <person name="Castelle C.J."/>
            <person name="Probst A.J."/>
            <person name="Thomas B.C."/>
            <person name="Singh A."/>
            <person name="Wilkins M.J."/>
            <person name="Karaoz U."/>
            <person name="Brodie E.L."/>
            <person name="Williams K.H."/>
            <person name="Hubbard S.S."/>
            <person name="Banfield J.F."/>
        </authorList>
    </citation>
    <scope>NUCLEOTIDE SEQUENCE [LARGE SCALE GENOMIC DNA]</scope>
</reference>
<feature type="compositionally biased region" description="Pro residues" evidence="1">
    <location>
        <begin position="204"/>
        <end position="229"/>
    </location>
</feature>
<evidence type="ECO:0000256" key="1">
    <source>
        <dbReference type="SAM" id="MobiDB-lite"/>
    </source>
</evidence>
<dbReference type="SUPFAM" id="SSF49265">
    <property type="entry name" value="Fibronectin type III"/>
    <property type="match status" value="1"/>
</dbReference>
<feature type="compositionally biased region" description="Pro residues" evidence="1">
    <location>
        <begin position="520"/>
        <end position="535"/>
    </location>
</feature>
<gene>
    <name evidence="2" type="ORF">A3I35_00025</name>
</gene>
<dbReference type="AlphaFoldDB" id="A0A1F5S0G7"/>
<feature type="compositionally biased region" description="Low complexity" evidence="1">
    <location>
        <begin position="315"/>
        <end position="325"/>
    </location>
</feature>
<dbReference type="STRING" id="1797988.A3I35_00025"/>
<dbReference type="InterPro" id="IPR012334">
    <property type="entry name" value="Pectin_lyas_fold"/>
</dbReference>
<feature type="compositionally biased region" description="Low complexity" evidence="1">
    <location>
        <begin position="468"/>
        <end position="507"/>
    </location>
</feature>
<dbReference type="InterPro" id="IPR011050">
    <property type="entry name" value="Pectin_lyase_fold/virulence"/>
</dbReference>
<comment type="caution">
    <text evidence="2">The sequence shown here is derived from an EMBL/GenBank/DDBJ whole genome shotgun (WGS) entry which is preliminary data.</text>
</comment>
<dbReference type="EMBL" id="MFFV01000006">
    <property type="protein sequence ID" value="OGF20146.1"/>
    <property type="molecule type" value="Genomic_DNA"/>
</dbReference>
<feature type="compositionally biased region" description="Pro residues" evidence="1">
    <location>
        <begin position="301"/>
        <end position="314"/>
    </location>
</feature>
<feature type="compositionally biased region" description="Low complexity" evidence="1">
    <location>
        <begin position="230"/>
        <end position="241"/>
    </location>
</feature>
<feature type="region of interest" description="Disordered" evidence="1">
    <location>
        <begin position="196"/>
        <end position="367"/>
    </location>
</feature>
<feature type="compositionally biased region" description="Low complexity" evidence="1">
    <location>
        <begin position="283"/>
        <end position="300"/>
    </location>
</feature>
<dbReference type="SUPFAM" id="SSF51126">
    <property type="entry name" value="Pectin lyase-like"/>
    <property type="match status" value="1"/>
</dbReference>
<protein>
    <recommendedName>
        <fullName evidence="4">Fibronectin type-III domain-containing protein</fullName>
    </recommendedName>
</protein>
<feature type="region of interest" description="Disordered" evidence="1">
    <location>
        <begin position="468"/>
        <end position="547"/>
    </location>
</feature>
<accession>A0A1F5S0G7</accession>
<feature type="compositionally biased region" description="Low complexity" evidence="1">
    <location>
        <begin position="345"/>
        <end position="365"/>
    </location>
</feature>
<dbReference type="Gene3D" id="2.160.20.10">
    <property type="entry name" value="Single-stranded right-handed beta-helix, Pectin lyase-like"/>
    <property type="match status" value="1"/>
</dbReference>
<organism evidence="2 3">
    <name type="scientific">Candidatus Falkowbacteria bacterium RIFCSPLOWO2_02_FULL_45_15</name>
    <dbReference type="NCBI Taxonomy" id="1797988"/>
    <lineage>
        <taxon>Bacteria</taxon>
        <taxon>Candidatus Falkowiibacteriota</taxon>
    </lineage>
</organism>
<evidence type="ECO:0000313" key="2">
    <source>
        <dbReference type="EMBL" id="OGF20146.1"/>
    </source>
</evidence>
<name>A0A1F5S0G7_9BACT</name>
<evidence type="ECO:0000313" key="3">
    <source>
        <dbReference type="Proteomes" id="UP000177878"/>
    </source>
</evidence>
<dbReference type="Proteomes" id="UP000177878">
    <property type="component" value="Unassembled WGS sequence"/>
</dbReference>
<feature type="compositionally biased region" description="Pro residues" evidence="1">
    <location>
        <begin position="326"/>
        <end position="344"/>
    </location>
</feature>
<sequence length="1007" mass="104922">MILCIASRASPQTTNIYVAPSVYNEQPLINKQVHIIGANQATTIIRPSGAPAAVVTIESSNVTMVNFTIDGVNGAVAGIRVNDPVGGQTYSNIVLNSNKIINAINGVDVGTLTDVGSLLNVLLQSSTIQSNGLGVRARFGAAMTVSNNLLANTQNALDDSGGSSWSGNNWSDFVLNSGYYTQYNIPGTASAVDLSPVGQLTPTPTLPPPTATNTPVLPPTDTPVPPTPTVTPTATATSTVAPPTPTVTPTPTSTNTAVPPTATRTAIQPTATRTNTPAPPPTATNTAVLPPPATATNTAIPLPPATNTPVPPAPTNTSVPQTPTNTPVPPPPATDTPVPRPPATATPTSTSTPTPTATATPTNAPIPGNIPPTLVFNPVGSLVNAQLNSVVQVIVTASDSDGPQPAGIIVPPTAPAIASDLTRVGNISIRTLTLDTSQGGSFSFKVYATDGSDQVSAEISFSVGAAPTATPTRTATRTATVRPTSTVTPQPTATNTSPPTATNTQAPLTATNTPVRPTDTPVPQPTATNTPPPTPTATATATPIPLPLPPRNVAAGIVGQGTDEVEINVTWEAGFANSFLVHVYRNFVWQFMNEVPGTARAQSFTLGYENNDLFKFFVVAVNEFGQSMPAESNGLLIQEELVEIPEPVKPVLVLADQVSPYQLQVSWVGDSNARYELHAYLNGEFVPKFSGIIPGASEEVSFELTPADGGAYVFFLRGLNIVGQPSDWTRSNSLTVVPPPEPFMASIFDDATMLADVSDGTDYDPDNNGRALAVSWQIDPAQVDLQGVIGYHVYVTTNVDSSSFSGVYLGQTGGTVINWAAGSSQITPSLRSGGPPYGSYRFWVFGVRSGKPPIGPFSTPSVTLSPAVTVTDDLSSLDDLSNGQDVDIGDGELVVRWQLDQASLFDKLGNPVDPATIVDFHIYAEVNGGAPAYVGRRGGRPVSSFEWKRNFGILTPAFRPGPQNGNRYRFAIYPVTNRFYPASAGALAGKRIMVGPLNTAGPVAFIK</sequence>
<feature type="compositionally biased region" description="Low complexity" evidence="1">
    <location>
        <begin position="249"/>
        <end position="276"/>
    </location>
</feature>
<proteinExistence type="predicted"/>
<dbReference type="InterPro" id="IPR036116">
    <property type="entry name" value="FN3_sf"/>
</dbReference>
<evidence type="ECO:0008006" key="4">
    <source>
        <dbReference type="Google" id="ProtNLM"/>
    </source>
</evidence>